<dbReference type="EMBL" id="AZFX01000036">
    <property type="protein sequence ID" value="KRM10646.1"/>
    <property type="molecule type" value="Genomic_DNA"/>
</dbReference>
<sequence length="55" mass="6434">MMTEIVAILKFNLVCVLNNSCSDLAAFWFAIWYDIFNAFFMKIRIFIESIGMMIS</sequence>
<dbReference type="Proteomes" id="UP000051315">
    <property type="component" value="Unassembled WGS sequence"/>
</dbReference>
<comment type="caution">
    <text evidence="1">The sequence shown here is derived from an EMBL/GenBank/DDBJ whole genome shotgun (WGS) entry which is preliminary data.</text>
</comment>
<dbReference type="AlphaFoldDB" id="A0A0R1W5M2"/>
<accession>A0A0R1W5M2</accession>
<keyword evidence="2" id="KW-1185">Reference proteome</keyword>
<dbReference type="STRING" id="1423735.FC15_GL001250"/>
<evidence type="ECO:0000313" key="2">
    <source>
        <dbReference type="Proteomes" id="UP000051315"/>
    </source>
</evidence>
<evidence type="ECO:0000313" key="1">
    <source>
        <dbReference type="EMBL" id="KRM10646.1"/>
    </source>
</evidence>
<dbReference type="PATRIC" id="fig|1423735.3.peg.1296"/>
<protein>
    <submittedName>
        <fullName evidence="1">Uncharacterized protein</fullName>
    </submittedName>
</protein>
<organism evidence="1 2">
    <name type="scientific">Lapidilactobacillus concavus DSM 17758</name>
    <dbReference type="NCBI Taxonomy" id="1423735"/>
    <lineage>
        <taxon>Bacteria</taxon>
        <taxon>Bacillati</taxon>
        <taxon>Bacillota</taxon>
        <taxon>Bacilli</taxon>
        <taxon>Lactobacillales</taxon>
        <taxon>Lactobacillaceae</taxon>
        <taxon>Lapidilactobacillus</taxon>
    </lineage>
</organism>
<proteinExistence type="predicted"/>
<gene>
    <name evidence="1" type="ORF">FC15_GL001250</name>
</gene>
<name>A0A0R1W5M2_9LACO</name>
<reference evidence="1 2" key="1">
    <citation type="journal article" date="2015" name="Genome Announc.">
        <title>Expanding the biotechnology potential of lactobacilli through comparative genomics of 213 strains and associated genera.</title>
        <authorList>
            <person name="Sun Z."/>
            <person name="Harris H.M."/>
            <person name="McCann A."/>
            <person name="Guo C."/>
            <person name="Argimon S."/>
            <person name="Zhang W."/>
            <person name="Yang X."/>
            <person name="Jeffery I.B."/>
            <person name="Cooney J.C."/>
            <person name="Kagawa T.F."/>
            <person name="Liu W."/>
            <person name="Song Y."/>
            <person name="Salvetti E."/>
            <person name="Wrobel A."/>
            <person name="Rasinkangas P."/>
            <person name="Parkhill J."/>
            <person name="Rea M.C."/>
            <person name="O'Sullivan O."/>
            <person name="Ritari J."/>
            <person name="Douillard F.P."/>
            <person name="Paul Ross R."/>
            <person name="Yang R."/>
            <person name="Briner A.E."/>
            <person name="Felis G.E."/>
            <person name="de Vos W.M."/>
            <person name="Barrangou R."/>
            <person name="Klaenhammer T.R."/>
            <person name="Caufield P.W."/>
            <person name="Cui Y."/>
            <person name="Zhang H."/>
            <person name="O'Toole P.W."/>
        </authorList>
    </citation>
    <scope>NUCLEOTIDE SEQUENCE [LARGE SCALE GENOMIC DNA]</scope>
    <source>
        <strain evidence="1 2">DSM 17758</strain>
    </source>
</reference>